<organism evidence="2 3">
    <name type="scientific">Tsukamurella soli</name>
    <dbReference type="NCBI Taxonomy" id="644556"/>
    <lineage>
        <taxon>Bacteria</taxon>
        <taxon>Bacillati</taxon>
        <taxon>Actinomycetota</taxon>
        <taxon>Actinomycetes</taxon>
        <taxon>Mycobacteriales</taxon>
        <taxon>Tsukamurellaceae</taxon>
        <taxon>Tsukamurella</taxon>
    </lineage>
</organism>
<keyword evidence="1" id="KW-0472">Membrane</keyword>
<feature type="transmembrane region" description="Helical" evidence="1">
    <location>
        <begin position="52"/>
        <end position="72"/>
    </location>
</feature>
<dbReference type="Pfam" id="PF12277">
    <property type="entry name" value="DUF3618"/>
    <property type="match status" value="1"/>
</dbReference>
<accession>A0ABP8KFA8</accession>
<evidence type="ECO:0000256" key="1">
    <source>
        <dbReference type="SAM" id="Phobius"/>
    </source>
</evidence>
<protein>
    <submittedName>
        <fullName evidence="2">DUF3618 domain-containing protein</fullName>
    </submittedName>
</protein>
<comment type="caution">
    <text evidence="2">The sequence shown here is derived from an EMBL/GenBank/DDBJ whole genome shotgun (WGS) entry which is preliminary data.</text>
</comment>
<sequence>MPRDTESIERDIERAREQLAATLDQLGQRADPAKLAESAKASVVATVTRPPVIAAAAGVGALVALVVLSRFARARREKKVLKALAAGKITI</sequence>
<keyword evidence="1" id="KW-1133">Transmembrane helix</keyword>
<dbReference type="EMBL" id="BAABFR010000133">
    <property type="protein sequence ID" value="GAA4405119.1"/>
    <property type="molecule type" value="Genomic_DNA"/>
</dbReference>
<evidence type="ECO:0000313" key="3">
    <source>
        <dbReference type="Proteomes" id="UP001500635"/>
    </source>
</evidence>
<gene>
    <name evidence="2" type="ORF">GCM10023147_48060</name>
</gene>
<evidence type="ECO:0000313" key="2">
    <source>
        <dbReference type="EMBL" id="GAA4405119.1"/>
    </source>
</evidence>
<name>A0ABP8KFA8_9ACTN</name>
<keyword evidence="1" id="KW-0812">Transmembrane</keyword>
<proteinExistence type="predicted"/>
<dbReference type="RefSeq" id="WP_345001016.1">
    <property type="nucleotide sequence ID" value="NZ_BAABFR010000133.1"/>
</dbReference>
<dbReference type="InterPro" id="IPR022062">
    <property type="entry name" value="DUF3618"/>
</dbReference>
<dbReference type="Proteomes" id="UP001500635">
    <property type="component" value="Unassembled WGS sequence"/>
</dbReference>
<keyword evidence="3" id="KW-1185">Reference proteome</keyword>
<reference evidence="3" key="1">
    <citation type="journal article" date="2019" name="Int. J. Syst. Evol. Microbiol.">
        <title>The Global Catalogue of Microorganisms (GCM) 10K type strain sequencing project: providing services to taxonomists for standard genome sequencing and annotation.</title>
        <authorList>
            <consortium name="The Broad Institute Genomics Platform"/>
            <consortium name="The Broad Institute Genome Sequencing Center for Infectious Disease"/>
            <person name="Wu L."/>
            <person name="Ma J."/>
        </authorList>
    </citation>
    <scope>NUCLEOTIDE SEQUENCE [LARGE SCALE GENOMIC DNA]</scope>
    <source>
        <strain evidence="3">JCM 17688</strain>
    </source>
</reference>